<dbReference type="STRING" id="503106.A0A218ZBX7"/>
<dbReference type="SUPFAM" id="SSF52113">
    <property type="entry name" value="BRCT domain"/>
    <property type="match status" value="1"/>
</dbReference>
<dbReference type="InParanoid" id="A0A218ZBX7"/>
<evidence type="ECO:0000256" key="1">
    <source>
        <dbReference type="SAM" id="MobiDB-lite"/>
    </source>
</evidence>
<protein>
    <recommendedName>
        <fullName evidence="2">BRCT domain-containing protein</fullName>
    </recommendedName>
</protein>
<feature type="compositionally biased region" description="Polar residues" evidence="1">
    <location>
        <begin position="133"/>
        <end position="150"/>
    </location>
</feature>
<dbReference type="InterPro" id="IPR036420">
    <property type="entry name" value="BRCT_dom_sf"/>
</dbReference>
<dbReference type="EMBL" id="MZNU01000083">
    <property type="protein sequence ID" value="OWP05013.1"/>
    <property type="molecule type" value="Genomic_DNA"/>
</dbReference>
<comment type="caution">
    <text evidence="3">The sequence shown here is derived from an EMBL/GenBank/DDBJ whole genome shotgun (WGS) entry which is preliminary data.</text>
</comment>
<evidence type="ECO:0000313" key="4">
    <source>
        <dbReference type="Proteomes" id="UP000242519"/>
    </source>
</evidence>
<evidence type="ECO:0000259" key="2">
    <source>
        <dbReference type="PROSITE" id="PS50172"/>
    </source>
</evidence>
<feature type="region of interest" description="Disordered" evidence="1">
    <location>
        <begin position="109"/>
        <end position="159"/>
    </location>
</feature>
<accession>A0A218ZBX7</accession>
<name>A0A218ZBX7_9HELO</name>
<reference evidence="3 4" key="1">
    <citation type="submission" date="2017-04" db="EMBL/GenBank/DDBJ databases">
        <title>Draft genome sequence of Marssonina coronaria NL1: causal agent of apple blotch.</title>
        <authorList>
            <person name="Cheng Q."/>
        </authorList>
    </citation>
    <scope>NUCLEOTIDE SEQUENCE [LARGE SCALE GENOMIC DNA]</scope>
    <source>
        <strain evidence="3 4">NL1</strain>
    </source>
</reference>
<dbReference type="OrthoDB" id="2017365at2759"/>
<evidence type="ECO:0000313" key="3">
    <source>
        <dbReference type="EMBL" id="OWP05013.1"/>
    </source>
</evidence>
<dbReference type="Gene3D" id="3.40.50.10190">
    <property type="entry name" value="BRCT domain"/>
    <property type="match status" value="1"/>
</dbReference>
<feature type="compositionally biased region" description="Basic and acidic residues" evidence="1">
    <location>
        <begin position="113"/>
        <end position="123"/>
    </location>
</feature>
<dbReference type="AlphaFoldDB" id="A0A218ZBX7"/>
<sequence length="201" mass="21944">MALTKADRASAPLQRCSLALSGAFPGCSQAAVDEELIQALGARLSKTVNSDTTLLITSDSDFAKPSVKASLAKPYGIQIVKLAWLEDCLDHDMKLGTRKRNVAVFYADTEEEERGREEDEPQAKKKTKPVGASVSQPKDTRGSEITTSPIPKSKLKRQTAEGETNLAALSYIRIPASEVCPLTHYTVYVDRDRVIYDATLN</sequence>
<feature type="domain" description="BRCT" evidence="2">
    <location>
        <begin position="8"/>
        <end position="102"/>
    </location>
</feature>
<organism evidence="3 4">
    <name type="scientific">Diplocarpon coronariae</name>
    <dbReference type="NCBI Taxonomy" id="2795749"/>
    <lineage>
        <taxon>Eukaryota</taxon>
        <taxon>Fungi</taxon>
        <taxon>Dikarya</taxon>
        <taxon>Ascomycota</taxon>
        <taxon>Pezizomycotina</taxon>
        <taxon>Leotiomycetes</taxon>
        <taxon>Helotiales</taxon>
        <taxon>Drepanopezizaceae</taxon>
        <taxon>Diplocarpon</taxon>
    </lineage>
</organism>
<dbReference type="InterPro" id="IPR001357">
    <property type="entry name" value="BRCT_dom"/>
</dbReference>
<dbReference type="SMART" id="SM00292">
    <property type="entry name" value="BRCT"/>
    <property type="match status" value="1"/>
</dbReference>
<proteinExistence type="predicted"/>
<dbReference type="Proteomes" id="UP000242519">
    <property type="component" value="Unassembled WGS sequence"/>
</dbReference>
<dbReference type="PROSITE" id="PS50172">
    <property type="entry name" value="BRCT"/>
    <property type="match status" value="1"/>
</dbReference>
<keyword evidence="4" id="KW-1185">Reference proteome</keyword>
<dbReference type="Pfam" id="PF00533">
    <property type="entry name" value="BRCT"/>
    <property type="match status" value="1"/>
</dbReference>
<gene>
    <name evidence="3" type="ORF">B2J93_583</name>
</gene>